<dbReference type="GO" id="GO:0005975">
    <property type="term" value="P:carbohydrate metabolic process"/>
    <property type="evidence" value="ECO:0007669"/>
    <property type="project" value="InterPro"/>
</dbReference>
<dbReference type="Gene3D" id="3.20.20.370">
    <property type="entry name" value="Glycoside hydrolase/deacetylase"/>
    <property type="match status" value="1"/>
</dbReference>
<dbReference type="RefSeq" id="WP_067547488.1">
    <property type="nucleotide sequence ID" value="NZ_CP012836.1"/>
</dbReference>
<dbReference type="Pfam" id="PF03746">
    <property type="entry name" value="LamB_YcsF"/>
    <property type="match status" value="1"/>
</dbReference>
<proteinExistence type="predicted"/>
<reference evidence="1 2" key="2">
    <citation type="journal article" date="2016" name="Genome Announc.">
        <title>Complete Genome Sequence of Algoriphagus sp. Strain M8-2, Isolated from a Brackish Lake.</title>
        <authorList>
            <person name="Muraguchi Y."/>
            <person name="Kushimoto K."/>
            <person name="Ohtsubo Y."/>
            <person name="Suzuki T."/>
            <person name="Dohra H."/>
            <person name="Kimbara K."/>
            <person name="Shintani M."/>
        </authorList>
    </citation>
    <scope>NUCLEOTIDE SEQUENCE [LARGE SCALE GENOMIC DNA]</scope>
    <source>
        <strain evidence="1 2">M8-2</strain>
    </source>
</reference>
<evidence type="ECO:0008006" key="3">
    <source>
        <dbReference type="Google" id="ProtNLM"/>
    </source>
</evidence>
<dbReference type="KEGG" id="alm:AO498_11200"/>
<evidence type="ECO:0000313" key="2">
    <source>
        <dbReference type="Proteomes" id="UP000073816"/>
    </source>
</evidence>
<dbReference type="CDD" id="cd10801">
    <property type="entry name" value="LamB_YcsF_like_1"/>
    <property type="match status" value="1"/>
</dbReference>
<sequence>MIEINCDLGEGISDEELIYPWIDAASIACGGHYGDEKSILKSMELALKYDVKIGIHPSYPDLENFGRKSLNIPIDELIKSLKIQLDLFLKVAHPLHVKLDHLKFHGALYNDAAKDKNLAEELVSFVHSQLPQIPILVPPFSEMQRAAENSKHPIRLEVFADRTYTDDLKLLDRSQPNSLLTTLPEVENHISPILNQGQLISNSGKKFSIQADTLCIHGDNPGILSFLPKLRQKFWSKLS</sequence>
<dbReference type="PATRIC" id="fig|1727163.4.peg.2340"/>
<dbReference type="SUPFAM" id="SSF88713">
    <property type="entry name" value="Glycoside hydrolase/deacetylase"/>
    <property type="match status" value="1"/>
</dbReference>
<dbReference type="STRING" id="1727163.AO498_11200"/>
<dbReference type="PANTHER" id="PTHR30292:SF0">
    <property type="entry name" value="5-OXOPROLINASE SUBUNIT A"/>
    <property type="match status" value="1"/>
</dbReference>
<evidence type="ECO:0000313" key="1">
    <source>
        <dbReference type="EMBL" id="AMQ57000.1"/>
    </source>
</evidence>
<reference evidence="2" key="1">
    <citation type="submission" date="2015-09" db="EMBL/GenBank/DDBJ databases">
        <title>Complete sequence of Algoriphagus sp. M8-2.</title>
        <authorList>
            <person name="Shintani M."/>
        </authorList>
    </citation>
    <scope>NUCLEOTIDE SEQUENCE [LARGE SCALE GENOMIC DNA]</scope>
    <source>
        <strain evidence="2">M8-2</strain>
    </source>
</reference>
<gene>
    <name evidence="1" type="ORF">AO498_11200</name>
</gene>
<name>A0A142EPE5_9BACT</name>
<keyword evidence="2" id="KW-1185">Reference proteome</keyword>
<dbReference type="InterPro" id="IPR005501">
    <property type="entry name" value="LamB/YcsF/PxpA-like"/>
</dbReference>
<dbReference type="OrthoDB" id="9773478at2"/>
<dbReference type="AlphaFoldDB" id="A0A142EPE5"/>
<dbReference type="Proteomes" id="UP000073816">
    <property type="component" value="Chromosome"/>
</dbReference>
<accession>A0A142EPE5</accession>
<dbReference type="PANTHER" id="PTHR30292">
    <property type="entry name" value="UNCHARACTERIZED PROTEIN YBGL-RELATED"/>
    <property type="match status" value="1"/>
</dbReference>
<protein>
    <recommendedName>
        <fullName evidence="3">Lactam utilization protein LamB</fullName>
    </recommendedName>
</protein>
<organism evidence="1 2">
    <name type="scientific">Algoriphagus sanaruensis</name>
    <dbReference type="NCBI Taxonomy" id="1727163"/>
    <lineage>
        <taxon>Bacteria</taxon>
        <taxon>Pseudomonadati</taxon>
        <taxon>Bacteroidota</taxon>
        <taxon>Cytophagia</taxon>
        <taxon>Cytophagales</taxon>
        <taxon>Cyclobacteriaceae</taxon>
        <taxon>Algoriphagus</taxon>
    </lineage>
</organism>
<dbReference type="EMBL" id="CP012836">
    <property type="protein sequence ID" value="AMQ57000.1"/>
    <property type="molecule type" value="Genomic_DNA"/>
</dbReference>
<dbReference type="InterPro" id="IPR011330">
    <property type="entry name" value="Glyco_hydro/deAcase_b/a-brl"/>
</dbReference>